<feature type="compositionally biased region" description="Low complexity" evidence="1">
    <location>
        <begin position="63"/>
        <end position="75"/>
    </location>
</feature>
<accession>A0AAW0N0J4</accession>
<feature type="compositionally biased region" description="Polar residues" evidence="1">
    <location>
        <begin position="81"/>
        <end position="96"/>
    </location>
</feature>
<evidence type="ECO:0000313" key="2">
    <source>
        <dbReference type="EMBL" id="KAK7889181.1"/>
    </source>
</evidence>
<evidence type="ECO:0000256" key="1">
    <source>
        <dbReference type="SAM" id="MobiDB-lite"/>
    </source>
</evidence>
<feature type="region of interest" description="Disordered" evidence="1">
    <location>
        <begin position="63"/>
        <end position="96"/>
    </location>
</feature>
<comment type="caution">
    <text evidence="2">The sequence shown here is derived from an EMBL/GenBank/DDBJ whole genome shotgun (WGS) entry which is preliminary data.</text>
</comment>
<dbReference type="EMBL" id="JBBPFD010000018">
    <property type="protein sequence ID" value="KAK7889181.1"/>
    <property type="molecule type" value="Genomic_DNA"/>
</dbReference>
<dbReference type="Proteomes" id="UP001460270">
    <property type="component" value="Unassembled WGS sequence"/>
</dbReference>
<organism evidence="2 3">
    <name type="scientific">Mugilogobius chulae</name>
    <name type="common">yellowstripe goby</name>
    <dbReference type="NCBI Taxonomy" id="88201"/>
    <lineage>
        <taxon>Eukaryota</taxon>
        <taxon>Metazoa</taxon>
        <taxon>Chordata</taxon>
        <taxon>Craniata</taxon>
        <taxon>Vertebrata</taxon>
        <taxon>Euteleostomi</taxon>
        <taxon>Actinopterygii</taxon>
        <taxon>Neopterygii</taxon>
        <taxon>Teleostei</taxon>
        <taxon>Neoteleostei</taxon>
        <taxon>Acanthomorphata</taxon>
        <taxon>Gobiaria</taxon>
        <taxon>Gobiiformes</taxon>
        <taxon>Gobioidei</taxon>
        <taxon>Gobiidae</taxon>
        <taxon>Gobionellinae</taxon>
        <taxon>Mugilogobius</taxon>
    </lineage>
</organism>
<gene>
    <name evidence="2" type="ORF">WMY93_024741</name>
</gene>
<protein>
    <submittedName>
        <fullName evidence="2">Uncharacterized protein</fullName>
    </submittedName>
</protein>
<reference evidence="3" key="1">
    <citation type="submission" date="2024-04" db="EMBL/GenBank/DDBJ databases">
        <title>Salinicola lusitanus LLJ914,a marine bacterium isolated from the Okinawa Trough.</title>
        <authorList>
            <person name="Li J."/>
        </authorList>
    </citation>
    <scope>NUCLEOTIDE SEQUENCE [LARGE SCALE GENOMIC DNA]</scope>
</reference>
<proteinExistence type="predicted"/>
<evidence type="ECO:0000313" key="3">
    <source>
        <dbReference type="Proteomes" id="UP001460270"/>
    </source>
</evidence>
<keyword evidence="3" id="KW-1185">Reference proteome</keyword>
<sequence length="96" mass="10843">MCENVSILRAFVSERLTAAAEEIFALVERTIVEYEEELCRSKEENQRKQQLLDSLLDAQLHTTTAQDAQAQTQNTGLEPGNFSTQTKDYSECQAKS</sequence>
<dbReference type="AlphaFoldDB" id="A0AAW0N0J4"/>
<name>A0AAW0N0J4_9GOBI</name>